<evidence type="ECO:0000313" key="2">
    <source>
        <dbReference type="Proteomes" id="UP001151760"/>
    </source>
</evidence>
<keyword evidence="2" id="KW-1185">Reference proteome</keyword>
<dbReference type="EMBL" id="BQNB010021733">
    <property type="protein sequence ID" value="GJU09505.1"/>
    <property type="molecule type" value="Genomic_DNA"/>
</dbReference>
<comment type="caution">
    <text evidence="1">The sequence shown here is derived from an EMBL/GenBank/DDBJ whole genome shotgun (WGS) entry which is preliminary data.</text>
</comment>
<dbReference type="Proteomes" id="UP001151760">
    <property type="component" value="Unassembled WGS sequence"/>
</dbReference>
<reference evidence="1" key="1">
    <citation type="journal article" date="2022" name="Int. J. Mol. Sci.">
        <title>Draft Genome of Tanacetum Coccineum: Genomic Comparison of Closely Related Tanacetum-Family Plants.</title>
        <authorList>
            <person name="Yamashiro T."/>
            <person name="Shiraishi A."/>
            <person name="Nakayama K."/>
            <person name="Satake H."/>
        </authorList>
    </citation>
    <scope>NUCLEOTIDE SEQUENCE</scope>
</reference>
<name>A0ABQ5JBS5_9ASTR</name>
<sequence>MILSKKTRIQTKDHNDSLIAQVNSKTVENADLKAQIQEKVFANVALKNELRKLKGNSVDTKFAKPSILGKPVLQPPRNQSVVRQPNAFKSERLKLSKPRFASHVDVNYGFVKKTRNSQEETVWFNDMDHNHYLEDARKKGNKKGNRNQNLVSLFNDRCVAMASADNTLGFYFNPPPHAVSPDQVAVAAPRAVDPTDSPSSTTIDQDVPLLVLHQQIRKFNLKSLIKLTKNHPLENVIGDPSRPVSTRSQLQEHAIWCYFDANVNPIPFGGK</sequence>
<proteinExistence type="predicted"/>
<organism evidence="1 2">
    <name type="scientific">Tanacetum coccineum</name>
    <dbReference type="NCBI Taxonomy" id="301880"/>
    <lineage>
        <taxon>Eukaryota</taxon>
        <taxon>Viridiplantae</taxon>
        <taxon>Streptophyta</taxon>
        <taxon>Embryophyta</taxon>
        <taxon>Tracheophyta</taxon>
        <taxon>Spermatophyta</taxon>
        <taxon>Magnoliopsida</taxon>
        <taxon>eudicotyledons</taxon>
        <taxon>Gunneridae</taxon>
        <taxon>Pentapetalae</taxon>
        <taxon>asterids</taxon>
        <taxon>campanulids</taxon>
        <taxon>Asterales</taxon>
        <taxon>Asteraceae</taxon>
        <taxon>Asteroideae</taxon>
        <taxon>Anthemideae</taxon>
        <taxon>Anthemidinae</taxon>
        <taxon>Tanacetum</taxon>
    </lineage>
</organism>
<evidence type="ECO:0000313" key="1">
    <source>
        <dbReference type="EMBL" id="GJU09505.1"/>
    </source>
</evidence>
<reference evidence="1" key="2">
    <citation type="submission" date="2022-01" db="EMBL/GenBank/DDBJ databases">
        <authorList>
            <person name="Yamashiro T."/>
            <person name="Shiraishi A."/>
            <person name="Satake H."/>
            <person name="Nakayama K."/>
        </authorList>
    </citation>
    <scope>NUCLEOTIDE SEQUENCE</scope>
</reference>
<gene>
    <name evidence="1" type="ORF">Tco_1131901</name>
</gene>
<accession>A0ABQ5JBS5</accession>
<protein>
    <submittedName>
        <fullName evidence="1">Uncharacterized protein</fullName>
    </submittedName>
</protein>